<feature type="signal peptide" evidence="1">
    <location>
        <begin position="1"/>
        <end position="24"/>
    </location>
</feature>
<organism evidence="2 3">
    <name type="scientific">Longimicrobium terrae</name>
    <dbReference type="NCBI Taxonomy" id="1639882"/>
    <lineage>
        <taxon>Bacteria</taxon>
        <taxon>Pseudomonadati</taxon>
        <taxon>Gemmatimonadota</taxon>
        <taxon>Longimicrobiia</taxon>
        <taxon>Longimicrobiales</taxon>
        <taxon>Longimicrobiaceae</taxon>
        <taxon>Longimicrobium</taxon>
    </lineage>
</organism>
<sequence>MIGTSRIRALAVRVVLTAVCLGCAGFWTPNVQTATAQNVRRCSNTGCVGIDRCYFNAGISCSMTNLSCTNTGC</sequence>
<keyword evidence="3" id="KW-1185">Reference proteome</keyword>
<proteinExistence type="predicted"/>
<dbReference type="EMBL" id="JACHIA010000002">
    <property type="protein sequence ID" value="MBB6069399.1"/>
    <property type="molecule type" value="Genomic_DNA"/>
</dbReference>
<comment type="caution">
    <text evidence="2">The sequence shown here is derived from an EMBL/GenBank/DDBJ whole genome shotgun (WGS) entry which is preliminary data.</text>
</comment>
<accession>A0A841GSM9</accession>
<protein>
    <submittedName>
        <fullName evidence="2">Uncharacterized protein</fullName>
    </submittedName>
</protein>
<reference evidence="2 3" key="1">
    <citation type="submission" date="2020-08" db="EMBL/GenBank/DDBJ databases">
        <title>Genomic Encyclopedia of Type Strains, Phase IV (KMG-IV): sequencing the most valuable type-strain genomes for metagenomic binning, comparative biology and taxonomic classification.</title>
        <authorList>
            <person name="Goeker M."/>
        </authorList>
    </citation>
    <scope>NUCLEOTIDE SEQUENCE [LARGE SCALE GENOMIC DNA]</scope>
    <source>
        <strain evidence="2 3">DSM 29007</strain>
    </source>
</reference>
<keyword evidence="1" id="KW-0732">Signal</keyword>
<dbReference type="RefSeq" id="WP_170037749.1">
    <property type="nucleotide sequence ID" value="NZ_JABDTL010000002.1"/>
</dbReference>
<dbReference type="AlphaFoldDB" id="A0A841GSM9"/>
<feature type="chain" id="PRO_5032924025" evidence="1">
    <location>
        <begin position="25"/>
        <end position="73"/>
    </location>
</feature>
<name>A0A841GSM9_9BACT</name>
<evidence type="ECO:0000313" key="3">
    <source>
        <dbReference type="Proteomes" id="UP000582837"/>
    </source>
</evidence>
<evidence type="ECO:0000256" key="1">
    <source>
        <dbReference type="SAM" id="SignalP"/>
    </source>
</evidence>
<dbReference type="Proteomes" id="UP000582837">
    <property type="component" value="Unassembled WGS sequence"/>
</dbReference>
<gene>
    <name evidence="2" type="ORF">HNQ61_001014</name>
</gene>
<evidence type="ECO:0000313" key="2">
    <source>
        <dbReference type="EMBL" id="MBB6069399.1"/>
    </source>
</evidence>